<protein>
    <recommendedName>
        <fullName evidence="4">ParB/Sulfiredoxin domain-containing protein</fullName>
    </recommendedName>
</protein>
<evidence type="ECO:0000256" key="1">
    <source>
        <dbReference type="SAM" id="MobiDB-lite"/>
    </source>
</evidence>
<dbReference type="AlphaFoldDB" id="A0A7W8XXE7"/>
<feature type="region of interest" description="Disordered" evidence="1">
    <location>
        <begin position="84"/>
        <end position="103"/>
    </location>
</feature>
<dbReference type="PANTHER" id="PTHR33375">
    <property type="entry name" value="CHROMOSOME-PARTITIONING PROTEIN PARB-RELATED"/>
    <property type="match status" value="1"/>
</dbReference>
<comment type="caution">
    <text evidence="2">The sequence shown here is derived from an EMBL/GenBank/DDBJ whole genome shotgun (WGS) entry which is preliminary data.</text>
</comment>
<organism evidence="2 3">
    <name type="scientific">Rhizobium paranaense</name>
    <dbReference type="NCBI Taxonomy" id="1650438"/>
    <lineage>
        <taxon>Bacteria</taxon>
        <taxon>Pseudomonadati</taxon>
        <taxon>Pseudomonadota</taxon>
        <taxon>Alphaproteobacteria</taxon>
        <taxon>Hyphomicrobiales</taxon>
        <taxon>Rhizobiaceae</taxon>
        <taxon>Rhizobium/Agrobacterium group</taxon>
        <taxon>Rhizobium</taxon>
    </lineage>
</organism>
<evidence type="ECO:0000313" key="2">
    <source>
        <dbReference type="EMBL" id="MBB5577149.1"/>
    </source>
</evidence>
<dbReference type="GO" id="GO:0007059">
    <property type="term" value="P:chromosome segregation"/>
    <property type="evidence" value="ECO:0007669"/>
    <property type="project" value="TreeGrafter"/>
</dbReference>
<keyword evidence="3" id="KW-1185">Reference proteome</keyword>
<accession>A0A7W8XXE7</accession>
<gene>
    <name evidence="2" type="ORF">GGD50_005800</name>
</gene>
<evidence type="ECO:0008006" key="4">
    <source>
        <dbReference type="Google" id="ProtNLM"/>
    </source>
</evidence>
<proteinExistence type="predicted"/>
<dbReference type="FunFam" id="3.90.1530.30:FF:000002">
    <property type="entry name" value="Chromosome partitioning protein ParB"/>
    <property type="match status" value="1"/>
</dbReference>
<name>A0A7W8XXE7_9HYPH</name>
<reference evidence="2 3" key="1">
    <citation type="submission" date="2020-08" db="EMBL/GenBank/DDBJ databases">
        <title>Genomic Encyclopedia of Type Strains, Phase IV (KMG-V): Genome sequencing to study the core and pangenomes of soil and plant-associated prokaryotes.</title>
        <authorList>
            <person name="Whitman W."/>
        </authorList>
    </citation>
    <scope>NUCLEOTIDE SEQUENCE [LARGE SCALE GENOMIC DNA]</scope>
    <source>
        <strain evidence="2 3">SEMIA 4064</strain>
    </source>
</reference>
<dbReference type="Proteomes" id="UP000549882">
    <property type="component" value="Unassembled WGS sequence"/>
</dbReference>
<evidence type="ECO:0000313" key="3">
    <source>
        <dbReference type="Proteomes" id="UP000549882"/>
    </source>
</evidence>
<dbReference type="GO" id="GO:0005694">
    <property type="term" value="C:chromosome"/>
    <property type="evidence" value="ECO:0007669"/>
    <property type="project" value="TreeGrafter"/>
</dbReference>
<dbReference type="EMBL" id="JACHBI010000017">
    <property type="protein sequence ID" value="MBB5577149.1"/>
    <property type="molecule type" value="Genomic_DNA"/>
</dbReference>
<sequence>MTSLNVRPELDAEGNETGIYRIPVGERRDRALERLVSQKRLAKTAGVPCIVSSSETLVVEDCLAENAQRVLHPLDQFRAFQTRRPAPPSRVSPPLISLNQPGHSAGRLLFRR</sequence>
<dbReference type="InterPro" id="IPR050336">
    <property type="entry name" value="Chromosome_partition/occlusion"/>
</dbReference>
<dbReference type="PANTHER" id="PTHR33375:SF7">
    <property type="entry name" value="CHROMOSOME 2-PARTITIONING PROTEIN PARB-RELATED"/>
    <property type="match status" value="1"/>
</dbReference>